<dbReference type="RefSeq" id="WP_145056665.1">
    <property type="nucleotide sequence ID" value="NZ_CP036433.1"/>
</dbReference>
<feature type="chain" id="PRO_5022191849" evidence="1">
    <location>
        <begin position="25"/>
        <end position="231"/>
    </location>
</feature>
<evidence type="ECO:0000313" key="2">
    <source>
        <dbReference type="EMBL" id="QDU97886.1"/>
    </source>
</evidence>
<keyword evidence="1" id="KW-0732">Signal</keyword>
<protein>
    <submittedName>
        <fullName evidence="2">Uncharacterized protein</fullName>
    </submittedName>
</protein>
<reference evidence="2 3" key="1">
    <citation type="submission" date="2019-02" db="EMBL/GenBank/DDBJ databases">
        <title>Deep-cultivation of Planctomycetes and their phenomic and genomic characterization uncovers novel biology.</title>
        <authorList>
            <person name="Wiegand S."/>
            <person name="Jogler M."/>
            <person name="Boedeker C."/>
            <person name="Pinto D."/>
            <person name="Vollmers J."/>
            <person name="Rivas-Marin E."/>
            <person name="Kohn T."/>
            <person name="Peeters S.H."/>
            <person name="Heuer A."/>
            <person name="Rast P."/>
            <person name="Oberbeckmann S."/>
            <person name="Bunk B."/>
            <person name="Jeske O."/>
            <person name="Meyerdierks A."/>
            <person name="Storesund J.E."/>
            <person name="Kallscheuer N."/>
            <person name="Luecker S."/>
            <person name="Lage O.M."/>
            <person name="Pohl T."/>
            <person name="Merkel B.J."/>
            <person name="Hornburger P."/>
            <person name="Mueller R.-W."/>
            <person name="Bruemmer F."/>
            <person name="Labrenz M."/>
            <person name="Spormann A.M."/>
            <person name="Op den Camp H."/>
            <person name="Overmann J."/>
            <person name="Amann R."/>
            <person name="Jetten M.S.M."/>
            <person name="Mascher T."/>
            <person name="Medema M.H."/>
            <person name="Devos D.P."/>
            <person name="Kaster A.-K."/>
            <person name="Ovreas L."/>
            <person name="Rohde M."/>
            <person name="Galperin M.Y."/>
            <person name="Jogler C."/>
        </authorList>
    </citation>
    <scope>NUCLEOTIDE SEQUENCE [LARGE SCALE GENOMIC DNA]</scope>
    <source>
        <strain evidence="2 3">Pla85_3_4</strain>
    </source>
</reference>
<feature type="signal peptide" evidence="1">
    <location>
        <begin position="1"/>
        <end position="24"/>
    </location>
</feature>
<dbReference type="EMBL" id="CP036433">
    <property type="protein sequence ID" value="QDU97886.1"/>
    <property type="molecule type" value="Genomic_DNA"/>
</dbReference>
<evidence type="ECO:0000256" key="1">
    <source>
        <dbReference type="SAM" id="SignalP"/>
    </source>
</evidence>
<proteinExistence type="predicted"/>
<organism evidence="2 3">
    <name type="scientific">Lignipirellula cremea</name>
    <dbReference type="NCBI Taxonomy" id="2528010"/>
    <lineage>
        <taxon>Bacteria</taxon>
        <taxon>Pseudomonadati</taxon>
        <taxon>Planctomycetota</taxon>
        <taxon>Planctomycetia</taxon>
        <taxon>Pirellulales</taxon>
        <taxon>Pirellulaceae</taxon>
        <taxon>Lignipirellula</taxon>
    </lineage>
</organism>
<keyword evidence="3" id="KW-1185">Reference proteome</keyword>
<name>A0A518E1B0_9BACT</name>
<dbReference type="KEGG" id="lcre:Pla8534_57430"/>
<dbReference type="Proteomes" id="UP000317648">
    <property type="component" value="Chromosome"/>
</dbReference>
<dbReference type="AlphaFoldDB" id="A0A518E1B0"/>
<evidence type="ECO:0000313" key="3">
    <source>
        <dbReference type="Proteomes" id="UP000317648"/>
    </source>
</evidence>
<accession>A0A518E1B0</accession>
<dbReference type="OrthoDB" id="647779at2"/>
<sequence length="231" mass="26015" precursor="true">MKTAWKTSLCTAVAVLAMSSIAPAENNPMHFAEMARTSEAIVVGTITQAGDRNDYQLHVDEVIVGSLQPGETIRVAQFRDWLCAWRWGPYQVDEKLLLFANYQATGDYWQGRGDSCECESPVVGDQIYANFPTDSRRLKYGKTHVTPFPRDLVRSAILELRPAAKLARAGELEPERPLFRDRRDAIVHRSPHTLQREARMLDSLLGDSLREHLVEAPRQPPNGGVVHPSRR</sequence>
<gene>
    <name evidence="2" type="ORF">Pla8534_57430</name>
</gene>